<protein>
    <submittedName>
        <fullName evidence="2">Uncharacterized protein</fullName>
    </submittedName>
</protein>
<dbReference type="Pfam" id="PF04001">
    <property type="entry name" value="Vhr1"/>
    <property type="match status" value="1"/>
</dbReference>
<feature type="region of interest" description="Disordered" evidence="1">
    <location>
        <begin position="115"/>
        <end position="144"/>
    </location>
</feature>
<proteinExistence type="predicted"/>
<dbReference type="Proteomes" id="UP000788993">
    <property type="component" value="Unassembled WGS sequence"/>
</dbReference>
<dbReference type="EMBL" id="JAEUBD010000382">
    <property type="protein sequence ID" value="KAH3675199.1"/>
    <property type="molecule type" value="Genomic_DNA"/>
</dbReference>
<dbReference type="InterPro" id="IPR007147">
    <property type="entry name" value="TF_Vhr"/>
</dbReference>
<evidence type="ECO:0000256" key="1">
    <source>
        <dbReference type="SAM" id="MobiDB-lite"/>
    </source>
</evidence>
<feature type="compositionally biased region" description="Basic and acidic residues" evidence="1">
    <location>
        <begin position="129"/>
        <end position="139"/>
    </location>
</feature>
<reference evidence="2" key="1">
    <citation type="journal article" date="2021" name="Open Biol.">
        <title>Shared evolutionary footprints suggest mitochondrial oxidative damage underlies multiple complex I losses in fungi.</title>
        <authorList>
            <person name="Schikora-Tamarit M.A."/>
            <person name="Marcet-Houben M."/>
            <person name="Nosek J."/>
            <person name="Gabaldon T."/>
        </authorList>
    </citation>
    <scope>NUCLEOTIDE SEQUENCE</scope>
    <source>
        <strain evidence="2">NCAIM Y.01608</strain>
    </source>
</reference>
<feature type="compositionally biased region" description="Basic residues" evidence="1">
    <location>
        <begin position="115"/>
        <end position="128"/>
    </location>
</feature>
<feature type="region of interest" description="Disordered" evidence="1">
    <location>
        <begin position="455"/>
        <end position="480"/>
    </location>
</feature>
<evidence type="ECO:0000313" key="3">
    <source>
        <dbReference type="Proteomes" id="UP000788993"/>
    </source>
</evidence>
<sequence>MTKNDSFVPPTRRQKISHFNLSLLSMATSDARTGATSAIRKKLNFHDEILWRKFSSRRLLLVESLSLSSKKACEQDAEIAVCAQTLQQEFGFPKETLPEFDKLVRLAIQSVRRNKKRSQKRLANRLANRRREKEDRSSTEETASPIYSDLVNEDAFQSGNKPDETETESKTAISALVAPMLHRPFTSSLRQLNMDDEFRAAADRLLISIKKSRTCYELTKSTARSFESIEGFGSTCIASAVMFVLERSFGHLSFDSVIYIRQKLNSDFVLSSIIKGLDNESLEVVQLGEFVAAQLFKKLVGGCVKDFGFNEVLYPVADIFRSILEKDYPFNPLPNPPIHKSSILSRSPSSDTLITVVIRFNTEDLRFIYPSSSCSPPTVLELITNSKTAFGIVNNNRILKIRNADTKTLINSDQELEKLFDATKNKPNKLIELELIYHNMQDYLNLNFDTAYPRPQPAPPVLHPPLPPSDRPPFKFQPLL</sequence>
<gene>
    <name evidence="2" type="ORF">OGATHE_001538</name>
</gene>
<reference evidence="2" key="2">
    <citation type="submission" date="2021-01" db="EMBL/GenBank/DDBJ databases">
        <authorList>
            <person name="Schikora-Tamarit M.A."/>
        </authorList>
    </citation>
    <scope>NUCLEOTIDE SEQUENCE</scope>
    <source>
        <strain evidence="2">NCAIM Y.01608</strain>
    </source>
</reference>
<comment type="caution">
    <text evidence="2">The sequence shown here is derived from an EMBL/GenBank/DDBJ whole genome shotgun (WGS) entry which is preliminary data.</text>
</comment>
<organism evidence="2 3">
    <name type="scientific">Ogataea polymorpha</name>
    <dbReference type="NCBI Taxonomy" id="460523"/>
    <lineage>
        <taxon>Eukaryota</taxon>
        <taxon>Fungi</taxon>
        <taxon>Dikarya</taxon>
        <taxon>Ascomycota</taxon>
        <taxon>Saccharomycotina</taxon>
        <taxon>Pichiomycetes</taxon>
        <taxon>Pichiales</taxon>
        <taxon>Pichiaceae</taxon>
        <taxon>Ogataea</taxon>
    </lineage>
</organism>
<name>A0A9P8TDW0_9ASCO</name>
<evidence type="ECO:0000313" key="2">
    <source>
        <dbReference type="EMBL" id="KAH3675199.1"/>
    </source>
</evidence>
<keyword evidence="3" id="KW-1185">Reference proteome</keyword>
<feature type="compositionally biased region" description="Pro residues" evidence="1">
    <location>
        <begin position="455"/>
        <end position="471"/>
    </location>
</feature>
<dbReference type="AlphaFoldDB" id="A0A9P8TDW0"/>
<accession>A0A9P8TDW0</accession>